<evidence type="ECO:0000256" key="2">
    <source>
        <dbReference type="ARBA" id="ARBA00022737"/>
    </source>
</evidence>
<keyword evidence="10" id="KW-1185">Reference proteome</keyword>
<protein>
    <submittedName>
        <fullName evidence="9">Putative WRKY transcription factor 2</fullName>
    </submittedName>
</protein>
<feature type="compositionally biased region" description="Polar residues" evidence="7">
    <location>
        <begin position="569"/>
        <end position="585"/>
    </location>
</feature>
<sequence>MAGIDDSVSIFADWAASNPSPRTFISKFFNEDTCSRPFPDLGDNTHFGFAEPENHKSAMVNNEEVEKPALVHSSDIFLEPVQFNVSKSSSKGALSERMAARAGFSTLTVNTSRNGTESVIYSPSNKRCSYVLLSPGVSPTTLLESPVFLSNAMAQPSPTTGKFPFARAEDSNMFSTLISEETDKTNVQLIEDVHADAFTFPRLGSSFPFLSPSENKFALSIEEERTLVNMGSSLQPDLKQPVGFTEASEAKEIAEDVKADSFLANESSPPDDNQNVETDPKGGEFSSMASSAAEEDGYNWRKYGQKHVKGSEFPRSYYKCTFVNCPVKKKVERSLEGHVTEIVYRGAHNHPKPPSNRRSSTSSSQSFSDTQMDNSDYHVINANFDGKPTLVNAQNGNGGSEWRGDGIEAVSSTSIAEFATSNSMQTISGSRYDGSEALNLPSAMSNDEEEDDGATHGSFSMGCDAEGEEMDSKRRKLDLCTIDMSAASRAMREPRVVVQTTSEVDILDDGYRWRKYGQKVVKGNPNPRSYYKCTNPGCTVRKHVERASHDLKSVITTYEGKHNHDVPTAKTSNHQSTGLSNSTATGIHPTHSLHRKAEPIQEILMRFENHAPVDPFALPSRDPQFGTAAGFAFGFGHQGLTSLGIGSLGPMGPLRMPAFAPVQSYLEHQRKVDDGGFIIPKGEPKEEPILESDLPSIANAPKGYYQFANRLSLGPYL</sequence>
<reference evidence="9 10" key="1">
    <citation type="journal article" date="2016" name="Sci. Rep.">
        <title>The Dendrobium catenatum Lindl. genome sequence provides insights into polysaccharide synthase, floral development and adaptive evolution.</title>
        <authorList>
            <person name="Zhang G.Q."/>
            <person name="Xu Q."/>
            <person name="Bian C."/>
            <person name="Tsai W.C."/>
            <person name="Yeh C.M."/>
            <person name="Liu K.W."/>
            <person name="Yoshida K."/>
            <person name="Zhang L.S."/>
            <person name="Chang S.B."/>
            <person name="Chen F."/>
            <person name="Shi Y."/>
            <person name="Su Y.Y."/>
            <person name="Zhang Y.Q."/>
            <person name="Chen L.J."/>
            <person name="Yin Y."/>
            <person name="Lin M."/>
            <person name="Huang H."/>
            <person name="Deng H."/>
            <person name="Wang Z.W."/>
            <person name="Zhu S.L."/>
            <person name="Zhao X."/>
            <person name="Deng C."/>
            <person name="Niu S.C."/>
            <person name="Huang J."/>
            <person name="Wang M."/>
            <person name="Liu G.H."/>
            <person name="Yang H.J."/>
            <person name="Xiao X.J."/>
            <person name="Hsiao Y.Y."/>
            <person name="Wu W.L."/>
            <person name="Chen Y.Y."/>
            <person name="Mitsuda N."/>
            <person name="Ohme-Takagi M."/>
            <person name="Luo Y.B."/>
            <person name="Van de Peer Y."/>
            <person name="Liu Z.J."/>
        </authorList>
    </citation>
    <scope>NUCLEOTIDE SEQUENCE [LARGE SCALE GENOMIC DNA]</scope>
    <source>
        <tissue evidence="9">The whole plant</tissue>
    </source>
</reference>
<evidence type="ECO:0000259" key="8">
    <source>
        <dbReference type="PROSITE" id="PS50811"/>
    </source>
</evidence>
<dbReference type="PANTHER" id="PTHR31221:SF318">
    <property type="entry name" value="WRKY TRANSCRIPTION FACTOR 2-RELATED"/>
    <property type="match status" value="1"/>
</dbReference>
<evidence type="ECO:0000256" key="1">
    <source>
        <dbReference type="ARBA" id="ARBA00004123"/>
    </source>
</evidence>
<evidence type="ECO:0000313" key="10">
    <source>
        <dbReference type="Proteomes" id="UP000233837"/>
    </source>
</evidence>
<dbReference type="FunFam" id="2.20.25.80:FF:000001">
    <property type="entry name" value="WRKY transcription factor 33"/>
    <property type="match status" value="1"/>
</dbReference>
<keyword evidence="6" id="KW-0539">Nucleus</keyword>
<evidence type="ECO:0000256" key="5">
    <source>
        <dbReference type="ARBA" id="ARBA00023163"/>
    </source>
</evidence>
<dbReference type="SMART" id="SM00774">
    <property type="entry name" value="WRKY"/>
    <property type="match status" value="2"/>
</dbReference>
<dbReference type="PROSITE" id="PS50811">
    <property type="entry name" value="WRKY"/>
    <property type="match status" value="2"/>
</dbReference>
<dbReference type="PANTHER" id="PTHR31221">
    <property type="entry name" value="WRKY TRANSCRIPTION FACTOR PROTEIN 1-RELATED"/>
    <property type="match status" value="1"/>
</dbReference>
<keyword evidence="4" id="KW-0238">DNA-binding</keyword>
<feature type="region of interest" description="Disordered" evidence="7">
    <location>
        <begin position="561"/>
        <end position="589"/>
    </location>
</feature>
<evidence type="ECO:0000256" key="7">
    <source>
        <dbReference type="SAM" id="MobiDB-lite"/>
    </source>
</evidence>
<name>A0A2I0WX59_9ASPA</name>
<accession>A0A2I0WX59</accession>
<dbReference type="STRING" id="906689.A0A2I0WX59"/>
<feature type="compositionally biased region" description="Low complexity" evidence="7">
    <location>
        <begin position="356"/>
        <end position="368"/>
    </location>
</feature>
<keyword evidence="2" id="KW-0677">Repeat</keyword>
<feature type="region of interest" description="Disordered" evidence="7">
    <location>
        <begin position="343"/>
        <end position="372"/>
    </location>
</feature>
<keyword evidence="5" id="KW-0804">Transcription</keyword>
<dbReference type="GO" id="GO:0043565">
    <property type="term" value="F:sequence-specific DNA binding"/>
    <property type="evidence" value="ECO:0007669"/>
    <property type="project" value="InterPro"/>
</dbReference>
<feature type="compositionally biased region" description="Polar residues" evidence="7">
    <location>
        <begin position="264"/>
        <end position="277"/>
    </location>
</feature>
<feature type="domain" description="WRKY" evidence="8">
    <location>
        <begin position="289"/>
        <end position="353"/>
    </location>
</feature>
<dbReference type="GO" id="GO:0003700">
    <property type="term" value="F:DNA-binding transcription factor activity"/>
    <property type="evidence" value="ECO:0007669"/>
    <property type="project" value="InterPro"/>
</dbReference>
<evidence type="ECO:0000256" key="3">
    <source>
        <dbReference type="ARBA" id="ARBA00023015"/>
    </source>
</evidence>
<dbReference type="Pfam" id="PF03106">
    <property type="entry name" value="WRKY"/>
    <property type="match status" value="2"/>
</dbReference>
<dbReference type="InterPro" id="IPR003657">
    <property type="entry name" value="WRKY_dom"/>
</dbReference>
<dbReference type="InterPro" id="IPR036576">
    <property type="entry name" value="WRKY_dom_sf"/>
</dbReference>
<dbReference type="SUPFAM" id="SSF118290">
    <property type="entry name" value="WRKY DNA-binding domain"/>
    <property type="match status" value="2"/>
</dbReference>
<keyword evidence="3" id="KW-0805">Transcription regulation</keyword>
<proteinExistence type="predicted"/>
<dbReference type="EMBL" id="KZ502363">
    <property type="protein sequence ID" value="PKU80249.1"/>
    <property type="molecule type" value="Genomic_DNA"/>
</dbReference>
<dbReference type="FunFam" id="2.20.25.80:FF:000006">
    <property type="entry name" value="WRKY transcription factor"/>
    <property type="match status" value="1"/>
</dbReference>
<dbReference type="Proteomes" id="UP000233837">
    <property type="component" value="Unassembled WGS sequence"/>
</dbReference>
<reference evidence="9 10" key="2">
    <citation type="journal article" date="2017" name="Nature">
        <title>The Apostasia genome and the evolution of orchids.</title>
        <authorList>
            <person name="Zhang G.Q."/>
            <person name="Liu K.W."/>
            <person name="Li Z."/>
            <person name="Lohaus R."/>
            <person name="Hsiao Y.Y."/>
            <person name="Niu S.C."/>
            <person name="Wang J.Y."/>
            <person name="Lin Y.C."/>
            <person name="Xu Q."/>
            <person name="Chen L.J."/>
            <person name="Yoshida K."/>
            <person name="Fujiwara S."/>
            <person name="Wang Z.W."/>
            <person name="Zhang Y.Q."/>
            <person name="Mitsuda N."/>
            <person name="Wang M."/>
            <person name="Liu G.H."/>
            <person name="Pecoraro L."/>
            <person name="Huang H.X."/>
            <person name="Xiao X.J."/>
            <person name="Lin M."/>
            <person name="Wu X.Y."/>
            <person name="Wu W.L."/>
            <person name="Chen Y.Y."/>
            <person name="Chang S.B."/>
            <person name="Sakamoto S."/>
            <person name="Ohme-Takagi M."/>
            <person name="Yagi M."/>
            <person name="Zeng S.J."/>
            <person name="Shen C.Y."/>
            <person name="Yeh C.M."/>
            <person name="Luo Y.B."/>
            <person name="Tsai W.C."/>
            <person name="Van de Peer Y."/>
            <person name="Liu Z.J."/>
        </authorList>
    </citation>
    <scope>NUCLEOTIDE SEQUENCE [LARGE SCALE GENOMIC DNA]</scope>
    <source>
        <tissue evidence="9">The whole plant</tissue>
    </source>
</reference>
<dbReference type="Gene3D" id="2.20.25.80">
    <property type="entry name" value="WRKY domain"/>
    <property type="match status" value="2"/>
</dbReference>
<dbReference type="InterPro" id="IPR044810">
    <property type="entry name" value="WRKY_plant"/>
</dbReference>
<evidence type="ECO:0000313" key="9">
    <source>
        <dbReference type="EMBL" id="PKU80249.1"/>
    </source>
</evidence>
<evidence type="ECO:0000256" key="6">
    <source>
        <dbReference type="ARBA" id="ARBA00023242"/>
    </source>
</evidence>
<gene>
    <name evidence="9" type="primary">WRKY2</name>
    <name evidence="9" type="ORF">MA16_Dca005780</name>
</gene>
<dbReference type="GO" id="GO:0005634">
    <property type="term" value="C:nucleus"/>
    <property type="evidence" value="ECO:0007669"/>
    <property type="project" value="UniProtKB-SubCell"/>
</dbReference>
<dbReference type="OrthoDB" id="1923003at2759"/>
<dbReference type="AlphaFoldDB" id="A0A2I0WX59"/>
<feature type="domain" description="WRKY" evidence="8">
    <location>
        <begin position="502"/>
        <end position="567"/>
    </location>
</feature>
<evidence type="ECO:0000256" key="4">
    <source>
        <dbReference type="ARBA" id="ARBA00023125"/>
    </source>
</evidence>
<organism evidence="9 10">
    <name type="scientific">Dendrobium catenatum</name>
    <dbReference type="NCBI Taxonomy" id="906689"/>
    <lineage>
        <taxon>Eukaryota</taxon>
        <taxon>Viridiplantae</taxon>
        <taxon>Streptophyta</taxon>
        <taxon>Embryophyta</taxon>
        <taxon>Tracheophyta</taxon>
        <taxon>Spermatophyta</taxon>
        <taxon>Magnoliopsida</taxon>
        <taxon>Liliopsida</taxon>
        <taxon>Asparagales</taxon>
        <taxon>Orchidaceae</taxon>
        <taxon>Epidendroideae</taxon>
        <taxon>Malaxideae</taxon>
        <taxon>Dendrobiinae</taxon>
        <taxon>Dendrobium</taxon>
    </lineage>
</organism>
<feature type="region of interest" description="Disordered" evidence="7">
    <location>
        <begin position="261"/>
        <end position="290"/>
    </location>
</feature>
<comment type="subcellular location">
    <subcellularLocation>
        <location evidence="1">Nucleus</location>
    </subcellularLocation>
</comment>